<dbReference type="InterPro" id="IPR035899">
    <property type="entry name" value="DBL_dom_sf"/>
</dbReference>
<evidence type="ECO:0000256" key="4">
    <source>
        <dbReference type="ARBA" id="ARBA00022553"/>
    </source>
</evidence>
<sequence length="1043" mass="118503">MDRSQDVSPAEEAAGQGFDSYPVIHLLQCLWEYTMIQIFKSLNKKNKRNKLGNLNLNETHSVKEEAIPEDTDLSVRDVVDLLEEQNAIITGGKTKEGYPIITLPDLANFSNLLDTDYQKLMTYLTSVPSMHEADLGFALVIDRRNDKWSSVKTTLIKISGFFPGLIHIAYVVRPSGFFQKAISEVSNKFFKEEFKFKVIVCSNLEELHQFIDKSELTKELEGTMQYSHQRWISQRIGLEEFSRQTSSVSGSLDKFTTRLRESPVEPQVGALNSETQDYLALKEEILRTAKGGETLLAHFRLESGPSSLVNITAVERLLVQLEETERTFDEFWAEHSSKLRQAIEIQRFNADYKRTQSVLEADLKAVSESTEIGETVQRMEYLIAEFTALEKACIRDMDQCDEVLSFGRSLLRGRHYWPLESVTVRCEELERACSVLKERLAQRSRSLAKSHQLQITVDQANKWCSHGIDLLGAKHLDNCSCAFDVAQVSLAQLTEFTKTADQFNSLLVEYSTPETKALVSQVLQRIDDVRTMCDKRVVTLRRLVERPPGPTGPEPPAPMVPPPPPSSHDYILNKTTIQNHKDETDNSRMTNGVLEKEQEVKRGHVLAELLETERLYVSELGSIVEGYMRAMDDDELRHLLPVEVQDKRYELFGNLEEIYKFHGDIFLQDLENCISTTELVALCFTHRRDALHKLYSTYCQNIPRSERLRERTSDDSFFKACQTRLGHKLPLAAYLLKPVQRITKYQLLIKDLLGYSDGKKWCGELQEALDCMLVVLKCVNDSMHQIAITGYRGDLAALGELLMQGSFSVWSESKKDRLKELRLKPRSRHIFLYRAALLFTKRTALHSKATYHYKRIVKMGEIGLTESVKGDNRRFEIWSPGRSEVHTIQAPSLQAKAAWVDQIKALLLEQLTQLKVKQGVKHSGLRAMSLDGGLVKGREEDELASSSDFSNSDDEETFTNQGSRYRVLADYTALSHSELSMKEGDLVSLLKVGCAGWWYVRAFGNTSYGRSDGWVPAAYLELAARKSSRSCHSVASDTSSQND</sequence>
<evidence type="ECO:0000259" key="9">
    <source>
        <dbReference type="PROSITE" id="PS50002"/>
    </source>
</evidence>
<dbReference type="InterPro" id="IPR018159">
    <property type="entry name" value="Spectrin/alpha-actinin"/>
</dbReference>
<protein>
    <recommendedName>
        <fullName evidence="15">Guanine nucleotide exchange factor DBS</fullName>
    </recommendedName>
</protein>
<dbReference type="InterPro" id="IPR056466">
    <property type="entry name" value="Spectrin_DBS"/>
</dbReference>
<comment type="similarity">
    <text evidence="6">Belongs to the MCF2 family.</text>
</comment>
<dbReference type="Pfam" id="PF22697">
    <property type="entry name" value="SOS1_NGEF_PH"/>
    <property type="match status" value="1"/>
</dbReference>
<feature type="compositionally biased region" description="Pro residues" evidence="8">
    <location>
        <begin position="547"/>
        <end position="566"/>
    </location>
</feature>
<dbReference type="GO" id="GO:0005085">
    <property type="term" value="F:guanyl-nucleotide exchange factor activity"/>
    <property type="evidence" value="ECO:0007669"/>
    <property type="project" value="UniProtKB-KW"/>
</dbReference>
<dbReference type="Gene3D" id="2.30.29.30">
    <property type="entry name" value="Pleckstrin-homology domain (PH domain)/Phosphotyrosine-binding domain (PTB)"/>
    <property type="match status" value="1"/>
</dbReference>
<organism evidence="13 14">
    <name type="scientific">Nezara viridula</name>
    <name type="common">Southern green stink bug</name>
    <name type="synonym">Cimex viridulus</name>
    <dbReference type="NCBI Taxonomy" id="85310"/>
    <lineage>
        <taxon>Eukaryota</taxon>
        <taxon>Metazoa</taxon>
        <taxon>Ecdysozoa</taxon>
        <taxon>Arthropoda</taxon>
        <taxon>Hexapoda</taxon>
        <taxon>Insecta</taxon>
        <taxon>Pterygota</taxon>
        <taxon>Neoptera</taxon>
        <taxon>Paraneoptera</taxon>
        <taxon>Hemiptera</taxon>
        <taxon>Heteroptera</taxon>
        <taxon>Panheteroptera</taxon>
        <taxon>Pentatomomorpha</taxon>
        <taxon>Pentatomoidea</taxon>
        <taxon>Pentatomidae</taxon>
        <taxon>Pentatominae</taxon>
        <taxon>Nezara</taxon>
    </lineage>
</organism>
<dbReference type="SMART" id="SM00326">
    <property type="entry name" value="SH3"/>
    <property type="match status" value="1"/>
</dbReference>
<dbReference type="InterPro" id="IPR001452">
    <property type="entry name" value="SH3_domain"/>
</dbReference>
<keyword evidence="3" id="KW-0963">Cytoplasm</keyword>
<dbReference type="Pfam" id="PF23289">
    <property type="entry name" value="Spectrin_5"/>
    <property type="match status" value="1"/>
</dbReference>
<dbReference type="CDD" id="cd11856">
    <property type="entry name" value="SH3_p47phox_like"/>
    <property type="match status" value="1"/>
</dbReference>
<accession>A0A9P0HD15</accession>
<keyword evidence="5" id="KW-0344">Guanine-nucleotide releasing factor</keyword>
<evidence type="ECO:0000256" key="5">
    <source>
        <dbReference type="ARBA" id="ARBA00022658"/>
    </source>
</evidence>
<dbReference type="SUPFAM" id="SSF46966">
    <property type="entry name" value="Spectrin repeat"/>
    <property type="match status" value="1"/>
</dbReference>
<dbReference type="SUPFAM" id="SSF52087">
    <property type="entry name" value="CRAL/TRIO domain"/>
    <property type="match status" value="1"/>
</dbReference>
<dbReference type="Pfam" id="PF07653">
    <property type="entry name" value="SH3_2"/>
    <property type="match status" value="1"/>
</dbReference>
<dbReference type="Gene3D" id="2.30.30.40">
    <property type="entry name" value="SH3 Domains"/>
    <property type="match status" value="1"/>
</dbReference>
<dbReference type="PROSITE" id="PS50002">
    <property type="entry name" value="SH3"/>
    <property type="match status" value="1"/>
</dbReference>
<evidence type="ECO:0000313" key="14">
    <source>
        <dbReference type="Proteomes" id="UP001152798"/>
    </source>
</evidence>
<dbReference type="PROSITE" id="PS50191">
    <property type="entry name" value="CRAL_TRIO"/>
    <property type="match status" value="1"/>
</dbReference>
<evidence type="ECO:0000313" key="13">
    <source>
        <dbReference type="EMBL" id="CAH1399738.1"/>
    </source>
</evidence>
<evidence type="ECO:0000256" key="7">
    <source>
        <dbReference type="PROSITE-ProRule" id="PRU00192"/>
    </source>
</evidence>
<dbReference type="SUPFAM" id="SSF50044">
    <property type="entry name" value="SH3-domain"/>
    <property type="match status" value="1"/>
</dbReference>
<dbReference type="EMBL" id="OV725080">
    <property type="protein sequence ID" value="CAH1399738.1"/>
    <property type="molecule type" value="Genomic_DNA"/>
</dbReference>
<feature type="domain" description="SH3" evidence="9">
    <location>
        <begin position="960"/>
        <end position="1025"/>
    </location>
</feature>
<dbReference type="SMART" id="SM00516">
    <property type="entry name" value="SEC14"/>
    <property type="match status" value="1"/>
</dbReference>
<dbReference type="AlphaFoldDB" id="A0A9P0HD15"/>
<dbReference type="CDD" id="cd00170">
    <property type="entry name" value="SEC14"/>
    <property type="match status" value="1"/>
</dbReference>
<evidence type="ECO:0000259" key="11">
    <source>
        <dbReference type="PROSITE" id="PS50010"/>
    </source>
</evidence>
<dbReference type="PANTHER" id="PTHR22826">
    <property type="entry name" value="RHO GUANINE EXCHANGE FACTOR-RELATED"/>
    <property type="match status" value="1"/>
</dbReference>
<dbReference type="InterPro" id="IPR055251">
    <property type="entry name" value="SOS1_NGEF_PH"/>
</dbReference>
<dbReference type="Gene3D" id="1.20.58.60">
    <property type="match status" value="1"/>
</dbReference>
<evidence type="ECO:0000259" key="10">
    <source>
        <dbReference type="PROSITE" id="PS50003"/>
    </source>
</evidence>
<dbReference type="InterPro" id="IPR001251">
    <property type="entry name" value="CRAL-TRIO_dom"/>
</dbReference>
<dbReference type="InterPro" id="IPR036028">
    <property type="entry name" value="SH3-like_dom_sf"/>
</dbReference>
<dbReference type="GO" id="GO:0035556">
    <property type="term" value="P:intracellular signal transduction"/>
    <property type="evidence" value="ECO:0007669"/>
    <property type="project" value="InterPro"/>
</dbReference>
<dbReference type="InterPro" id="IPR036865">
    <property type="entry name" value="CRAL-TRIO_dom_sf"/>
</dbReference>
<dbReference type="SUPFAM" id="SSF50729">
    <property type="entry name" value="PH domain-like"/>
    <property type="match status" value="1"/>
</dbReference>
<evidence type="ECO:0000256" key="3">
    <source>
        <dbReference type="ARBA" id="ARBA00022490"/>
    </source>
</evidence>
<dbReference type="InterPro" id="IPR001849">
    <property type="entry name" value="PH_domain"/>
</dbReference>
<dbReference type="GO" id="GO:0005737">
    <property type="term" value="C:cytoplasm"/>
    <property type="evidence" value="ECO:0007669"/>
    <property type="project" value="UniProtKB-SubCell"/>
</dbReference>
<dbReference type="Gene3D" id="3.40.525.10">
    <property type="entry name" value="CRAL-TRIO lipid binding domain"/>
    <property type="match status" value="1"/>
</dbReference>
<evidence type="ECO:0000256" key="2">
    <source>
        <dbReference type="ARBA" id="ARBA00022443"/>
    </source>
</evidence>
<evidence type="ECO:0008006" key="15">
    <source>
        <dbReference type="Google" id="ProtNLM"/>
    </source>
</evidence>
<gene>
    <name evidence="13" type="ORF">NEZAVI_LOCUS9126</name>
</gene>
<comment type="subcellular location">
    <subcellularLocation>
        <location evidence="1">Cytoplasm</location>
    </subcellularLocation>
</comment>
<feature type="domain" description="PH" evidence="10">
    <location>
        <begin position="800"/>
        <end position="908"/>
    </location>
</feature>
<evidence type="ECO:0000256" key="6">
    <source>
        <dbReference type="ARBA" id="ARBA00049987"/>
    </source>
</evidence>
<dbReference type="InterPro" id="IPR000219">
    <property type="entry name" value="DH_dom"/>
</dbReference>
<keyword evidence="2 7" id="KW-0728">SH3 domain</keyword>
<dbReference type="FunFam" id="2.30.29.30:FF:000078">
    <property type="entry name" value="Guanine nucleotide exchange factor DBS"/>
    <property type="match status" value="1"/>
</dbReference>
<dbReference type="InterPro" id="IPR051336">
    <property type="entry name" value="RhoGEF_Guanine_NuclExch_SF"/>
</dbReference>
<proteinExistence type="inferred from homology"/>
<dbReference type="Gene3D" id="1.20.900.10">
    <property type="entry name" value="Dbl homology (DH) domain"/>
    <property type="match status" value="1"/>
</dbReference>
<feature type="domain" description="DH" evidence="11">
    <location>
        <begin position="601"/>
        <end position="782"/>
    </location>
</feature>
<dbReference type="PROSITE" id="PS50010">
    <property type="entry name" value="DH_2"/>
    <property type="match status" value="1"/>
</dbReference>
<dbReference type="SMART" id="SM00150">
    <property type="entry name" value="SPEC"/>
    <property type="match status" value="1"/>
</dbReference>
<dbReference type="CDD" id="cd00160">
    <property type="entry name" value="RhoGEF"/>
    <property type="match status" value="1"/>
</dbReference>
<evidence type="ECO:0000259" key="12">
    <source>
        <dbReference type="PROSITE" id="PS50191"/>
    </source>
</evidence>
<dbReference type="SUPFAM" id="SSF48065">
    <property type="entry name" value="DBL homology domain (DH-domain)"/>
    <property type="match status" value="1"/>
</dbReference>
<dbReference type="PANTHER" id="PTHR22826:SF211">
    <property type="entry name" value="LD43457P"/>
    <property type="match status" value="1"/>
</dbReference>
<feature type="region of interest" description="Disordered" evidence="8">
    <location>
        <begin position="544"/>
        <end position="567"/>
    </location>
</feature>
<dbReference type="SMART" id="SM00325">
    <property type="entry name" value="RhoGEF"/>
    <property type="match status" value="1"/>
</dbReference>
<keyword evidence="14" id="KW-1185">Reference proteome</keyword>
<dbReference type="PROSITE" id="PS00741">
    <property type="entry name" value="DH_1"/>
    <property type="match status" value="1"/>
</dbReference>
<dbReference type="Pfam" id="PF00621">
    <property type="entry name" value="RhoGEF"/>
    <property type="match status" value="1"/>
</dbReference>
<dbReference type="Pfam" id="PF13716">
    <property type="entry name" value="CRAL_TRIO_2"/>
    <property type="match status" value="1"/>
</dbReference>
<reference evidence="13" key="1">
    <citation type="submission" date="2022-01" db="EMBL/GenBank/DDBJ databases">
        <authorList>
            <person name="King R."/>
        </authorList>
    </citation>
    <scope>NUCLEOTIDE SEQUENCE</scope>
</reference>
<dbReference type="InterPro" id="IPR011993">
    <property type="entry name" value="PH-like_dom_sf"/>
</dbReference>
<evidence type="ECO:0000256" key="1">
    <source>
        <dbReference type="ARBA" id="ARBA00004496"/>
    </source>
</evidence>
<name>A0A9P0HD15_NEZVI</name>
<dbReference type="InterPro" id="IPR001331">
    <property type="entry name" value="GDS_CDC24_CS"/>
</dbReference>
<dbReference type="OrthoDB" id="10004999at2759"/>
<feature type="domain" description="CRAL-TRIO" evidence="12">
    <location>
        <begin position="75"/>
        <end position="228"/>
    </location>
</feature>
<keyword evidence="4" id="KW-0597">Phosphoprotein</keyword>
<dbReference type="SMART" id="SM00233">
    <property type="entry name" value="PH"/>
    <property type="match status" value="1"/>
</dbReference>
<dbReference type="Proteomes" id="UP001152798">
    <property type="component" value="Chromosome 4"/>
</dbReference>
<evidence type="ECO:0000256" key="8">
    <source>
        <dbReference type="SAM" id="MobiDB-lite"/>
    </source>
</evidence>
<dbReference type="PROSITE" id="PS50003">
    <property type="entry name" value="PH_DOMAIN"/>
    <property type="match status" value="1"/>
</dbReference>